<dbReference type="PROSITE" id="PS50110">
    <property type="entry name" value="RESPONSE_REGULATORY"/>
    <property type="match status" value="1"/>
</dbReference>
<dbReference type="InterPro" id="IPR011006">
    <property type="entry name" value="CheY-like_superfamily"/>
</dbReference>
<dbReference type="Proteomes" id="UP000661435">
    <property type="component" value="Unassembled WGS sequence"/>
</dbReference>
<evidence type="ECO:0000256" key="4">
    <source>
        <dbReference type="ARBA" id="ARBA00023015"/>
    </source>
</evidence>
<evidence type="ECO:0000256" key="2">
    <source>
        <dbReference type="ARBA" id="ARBA00022553"/>
    </source>
</evidence>
<evidence type="ECO:0000256" key="5">
    <source>
        <dbReference type="ARBA" id="ARBA00023125"/>
    </source>
</evidence>
<dbReference type="GO" id="GO:0032993">
    <property type="term" value="C:protein-DNA complex"/>
    <property type="evidence" value="ECO:0007669"/>
    <property type="project" value="TreeGrafter"/>
</dbReference>
<keyword evidence="2 8" id="KW-0597">Phosphoprotein</keyword>
<sequence length="224" mass="25140">MADTLLLADDEAGITALMRQYFEAAGYRVVCASSGREALERLSCRPDLILLDISMPDVDGLEVCRRIRSHVSCPILFLTARIETADKVLGFQAGGDDYIVKPFDLDELGARVAAHLRRERRGPRRPALRCFGALTIDYESRTAEVGGTTVPLSKKEFDIVALLSLHDGQVFDRERIYERVWGLEGDGSSDTVMEHIRKIRAKLGRCTKHEYIHTVWGVGYKWNG</sequence>
<dbReference type="PANTHER" id="PTHR48111">
    <property type="entry name" value="REGULATOR OF RPOS"/>
    <property type="match status" value="1"/>
</dbReference>
<dbReference type="GO" id="GO:0005829">
    <property type="term" value="C:cytosol"/>
    <property type="evidence" value="ECO:0007669"/>
    <property type="project" value="TreeGrafter"/>
</dbReference>
<dbReference type="PROSITE" id="PS51755">
    <property type="entry name" value="OMPR_PHOB"/>
    <property type="match status" value="1"/>
</dbReference>
<dbReference type="GO" id="GO:0006355">
    <property type="term" value="P:regulation of DNA-templated transcription"/>
    <property type="evidence" value="ECO:0007669"/>
    <property type="project" value="InterPro"/>
</dbReference>
<comment type="caution">
    <text evidence="12">The sequence shown here is derived from an EMBL/GenBank/DDBJ whole genome shotgun (WGS) entry which is preliminary data.</text>
</comment>
<feature type="modified residue" description="4-aspartylphosphate" evidence="8">
    <location>
        <position position="52"/>
    </location>
</feature>
<gene>
    <name evidence="12" type="ORF">H8S57_06130</name>
</gene>
<keyword evidence="6" id="KW-0804">Transcription</keyword>
<feature type="domain" description="Response regulatory" evidence="10">
    <location>
        <begin position="4"/>
        <end position="116"/>
    </location>
</feature>
<accession>A0A8J6J5V0</accession>
<feature type="DNA-binding region" description="OmpR/PhoB-type" evidence="9">
    <location>
        <begin position="126"/>
        <end position="224"/>
    </location>
</feature>
<keyword evidence="13" id="KW-1185">Reference proteome</keyword>
<dbReference type="Pfam" id="PF00486">
    <property type="entry name" value="Trans_reg_C"/>
    <property type="match status" value="1"/>
</dbReference>
<protein>
    <recommendedName>
        <fullName evidence="1">Stage 0 sporulation protein A homolog</fullName>
    </recommendedName>
</protein>
<evidence type="ECO:0000256" key="8">
    <source>
        <dbReference type="PROSITE-ProRule" id="PRU00169"/>
    </source>
</evidence>
<dbReference type="InterPro" id="IPR001789">
    <property type="entry name" value="Sig_transdc_resp-reg_receiver"/>
</dbReference>
<evidence type="ECO:0000313" key="13">
    <source>
        <dbReference type="Proteomes" id="UP000661435"/>
    </source>
</evidence>
<evidence type="ECO:0000256" key="6">
    <source>
        <dbReference type="ARBA" id="ARBA00023163"/>
    </source>
</evidence>
<dbReference type="Gene3D" id="6.10.250.690">
    <property type="match status" value="1"/>
</dbReference>
<evidence type="ECO:0000256" key="1">
    <source>
        <dbReference type="ARBA" id="ARBA00018672"/>
    </source>
</evidence>
<dbReference type="GO" id="GO:0000156">
    <property type="term" value="F:phosphorelay response regulator activity"/>
    <property type="evidence" value="ECO:0007669"/>
    <property type="project" value="TreeGrafter"/>
</dbReference>
<evidence type="ECO:0000259" key="10">
    <source>
        <dbReference type="PROSITE" id="PS50110"/>
    </source>
</evidence>
<dbReference type="EMBL" id="JACOPP010000005">
    <property type="protein sequence ID" value="MBC5733301.1"/>
    <property type="molecule type" value="Genomic_DNA"/>
</dbReference>
<proteinExistence type="predicted"/>
<dbReference type="FunFam" id="1.10.10.10:FF:000018">
    <property type="entry name" value="DNA-binding response regulator ResD"/>
    <property type="match status" value="1"/>
</dbReference>
<name>A0A8J6J5V0_9FIRM</name>
<keyword evidence="4" id="KW-0805">Transcription regulation</keyword>
<dbReference type="CDD" id="cd00383">
    <property type="entry name" value="trans_reg_C"/>
    <property type="match status" value="1"/>
</dbReference>
<dbReference type="PANTHER" id="PTHR48111:SF2">
    <property type="entry name" value="RESPONSE REGULATOR SAER"/>
    <property type="match status" value="1"/>
</dbReference>
<dbReference type="SUPFAM" id="SSF52172">
    <property type="entry name" value="CheY-like"/>
    <property type="match status" value="1"/>
</dbReference>
<keyword evidence="5 9" id="KW-0238">DNA-binding</keyword>
<dbReference type="CDD" id="cd17574">
    <property type="entry name" value="REC_OmpR"/>
    <property type="match status" value="1"/>
</dbReference>
<dbReference type="AlphaFoldDB" id="A0A8J6J5V0"/>
<evidence type="ECO:0000313" key="12">
    <source>
        <dbReference type="EMBL" id="MBC5733301.1"/>
    </source>
</evidence>
<dbReference type="InterPro" id="IPR036388">
    <property type="entry name" value="WH-like_DNA-bd_sf"/>
</dbReference>
<dbReference type="SMART" id="SM00448">
    <property type="entry name" value="REC"/>
    <property type="match status" value="1"/>
</dbReference>
<keyword evidence="3" id="KW-0902">Two-component regulatory system</keyword>
<dbReference type="SMART" id="SM00862">
    <property type="entry name" value="Trans_reg_C"/>
    <property type="match status" value="1"/>
</dbReference>
<comment type="function">
    <text evidence="7">May play the central regulatory role in sporulation. It may be an element of the effector pathway responsible for the activation of sporulation genes in response to nutritional stress. Spo0A may act in concert with spo0H (a sigma factor) to control the expression of some genes that are critical to the sporulation process.</text>
</comment>
<dbReference type="InterPro" id="IPR039420">
    <property type="entry name" value="WalR-like"/>
</dbReference>
<evidence type="ECO:0000256" key="9">
    <source>
        <dbReference type="PROSITE-ProRule" id="PRU01091"/>
    </source>
</evidence>
<dbReference type="Gene3D" id="3.40.50.2300">
    <property type="match status" value="1"/>
</dbReference>
<dbReference type="GO" id="GO:0000976">
    <property type="term" value="F:transcription cis-regulatory region binding"/>
    <property type="evidence" value="ECO:0007669"/>
    <property type="project" value="TreeGrafter"/>
</dbReference>
<reference evidence="12" key="1">
    <citation type="submission" date="2020-08" db="EMBL/GenBank/DDBJ databases">
        <title>Genome public.</title>
        <authorList>
            <person name="Liu C."/>
            <person name="Sun Q."/>
        </authorList>
    </citation>
    <scope>NUCLEOTIDE SEQUENCE</scope>
    <source>
        <strain evidence="12">NSJ-51</strain>
    </source>
</reference>
<dbReference type="RefSeq" id="WP_186907207.1">
    <property type="nucleotide sequence ID" value="NZ_JACOPP010000005.1"/>
</dbReference>
<dbReference type="Gene3D" id="1.10.10.10">
    <property type="entry name" value="Winged helix-like DNA-binding domain superfamily/Winged helix DNA-binding domain"/>
    <property type="match status" value="1"/>
</dbReference>
<dbReference type="InterPro" id="IPR001867">
    <property type="entry name" value="OmpR/PhoB-type_DNA-bd"/>
</dbReference>
<organism evidence="12 13">
    <name type="scientific">Lawsonibacter hominis</name>
    <dbReference type="NCBI Taxonomy" id="2763053"/>
    <lineage>
        <taxon>Bacteria</taxon>
        <taxon>Bacillati</taxon>
        <taxon>Bacillota</taxon>
        <taxon>Clostridia</taxon>
        <taxon>Eubacteriales</taxon>
        <taxon>Oscillospiraceae</taxon>
        <taxon>Lawsonibacter</taxon>
    </lineage>
</organism>
<evidence type="ECO:0000256" key="3">
    <source>
        <dbReference type="ARBA" id="ARBA00023012"/>
    </source>
</evidence>
<evidence type="ECO:0000256" key="7">
    <source>
        <dbReference type="ARBA" id="ARBA00024867"/>
    </source>
</evidence>
<feature type="domain" description="OmpR/PhoB-type" evidence="11">
    <location>
        <begin position="126"/>
        <end position="224"/>
    </location>
</feature>
<evidence type="ECO:0000259" key="11">
    <source>
        <dbReference type="PROSITE" id="PS51755"/>
    </source>
</evidence>
<dbReference type="Pfam" id="PF00072">
    <property type="entry name" value="Response_reg"/>
    <property type="match status" value="1"/>
</dbReference>